<evidence type="ECO:0000313" key="9">
    <source>
        <dbReference type="Proteomes" id="UP000291343"/>
    </source>
</evidence>
<evidence type="ECO:0000313" key="8">
    <source>
        <dbReference type="EMBL" id="RZF35162.1"/>
    </source>
</evidence>
<evidence type="ECO:0000256" key="3">
    <source>
        <dbReference type="ARBA" id="ARBA00012910"/>
    </source>
</evidence>
<dbReference type="SUPFAM" id="SSF51569">
    <property type="entry name" value="Aldolase"/>
    <property type="match status" value="1"/>
</dbReference>
<keyword evidence="5" id="KW-0456">Lyase</keyword>
<accession>A0A482WPK6</accession>
<dbReference type="PANTHER" id="PTHR42738:SF7">
    <property type="entry name" value="HYDROXYMETHYLGLUTARYL-COA LYASE"/>
    <property type="match status" value="1"/>
</dbReference>
<reference evidence="8 9" key="1">
    <citation type="journal article" date="2017" name="Gigascience">
        <title>Genome sequence of the small brown planthopper, Laodelphax striatellus.</title>
        <authorList>
            <person name="Zhu J."/>
            <person name="Jiang F."/>
            <person name="Wang X."/>
            <person name="Yang P."/>
            <person name="Bao Y."/>
            <person name="Zhao W."/>
            <person name="Wang W."/>
            <person name="Lu H."/>
            <person name="Wang Q."/>
            <person name="Cui N."/>
            <person name="Li J."/>
            <person name="Chen X."/>
            <person name="Luo L."/>
            <person name="Yu J."/>
            <person name="Kang L."/>
            <person name="Cui F."/>
        </authorList>
    </citation>
    <scope>NUCLEOTIDE SEQUENCE [LARGE SCALE GENOMIC DNA]</scope>
    <source>
        <strain evidence="8">Lst14</strain>
    </source>
</reference>
<dbReference type="PROSITE" id="PS50991">
    <property type="entry name" value="PYR_CT"/>
    <property type="match status" value="1"/>
</dbReference>
<evidence type="ECO:0000259" key="7">
    <source>
        <dbReference type="PROSITE" id="PS50991"/>
    </source>
</evidence>
<dbReference type="EMBL" id="QKKF02029497">
    <property type="protein sequence ID" value="RZF35162.1"/>
    <property type="molecule type" value="Genomic_DNA"/>
</dbReference>
<dbReference type="InParanoid" id="A0A482WPK6"/>
<keyword evidence="4" id="KW-0479">Metal-binding</keyword>
<evidence type="ECO:0000256" key="6">
    <source>
        <dbReference type="ARBA" id="ARBA00049877"/>
    </source>
</evidence>
<evidence type="ECO:0000256" key="1">
    <source>
        <dbReference type="ARBA" id="ARBA00005143"/>
    </source>
</evidence>
<dbReference type="EC" id="4.1.3.4" evidence="3"/>
<gene>
    <name evidence="8" type="ORF">LSTR_LSTR007864</name>
</gene>
<dbReference type="GO" id="GO:0046951">
    <property type="term" value="P:ketone body biosynthetic process"/>
    <property type="evidence" value="ECO:0007669"/>
    <property type="project" value="TreeGrafter"/>
</dbReference>
<dbReference type="STRING" id="195883.A0A482WPK6"/>
<name>A0A482WPK6_LAOST</name>
<feature type="domain" description="Pyruvate carboxyltransferase" evidence="7">
    <location>
        <begin position="1"/>
        <end position="45"/>
    </location>
</feature>
<dbReference type="GO" id="GO:0006552">
    <property type="term" value="P:L-leucine catabolic process"/>
    <property type="evidence" value="ECO:0007669"/>
    <property type="project" value="TreeGrafter"/>
</dbReference>
<dbReference type="InterPro" id="IPR000891">
    <property type="entry name" value="PYR_CT"/>
</dbReference>
<dbReference type="PANTHER" id="PTHR42738">
    <property type="entry name" value="HYDROXYMETHYLGLUTARYL-COA LYASE"/>
    <property type="match status" value="1"/>
</dbReference>
<dbReference type="InterPro" id="IPR000138">
    <property type="entry name" value="HMG_CoA_lyase_AS"/>
</dbReference>
<comment type="similarity">
    <text evidence="2">Belongs to the HMG-CoA lyase family.</text>
</comment>
<evidence type="ECO:0000256" key="2">
    <source>
        <dbReference type="ARBA" id="ARBA00009405"/>
    </source>
</evidence>
<dbReference type="PROSITE" id="PS01062">
    <property type="entry name" value="HMG_COA_LYASE"/>
    <property type="match status" value="1"/>
</dbReference>
<dbReference type="UniPathway" id="UPA00896">
    <property type="reaction ID" value="UER00863"/>
</dbReference>
<sequence>MDSSVAGLGGCPYAKGASGNVATEDLVYMLHGLGIHTGVNLSALLEVGQFISAVLQRPTRSKVALAMMQK</sequence>
<organism evidence="8 9">
    <name type="scientific">Laodelphax striatellus</name>
    <name type="common">Small brown planthopper</name>
    <name type="synonym">Delphax striatella</name>
    <dbReference type="NCBI Taxonomy" id="195883"/>
    <lineage>
        <taxon>Eukaryota</taxon>
        <taxon>Metazoa</taxon>
        <taxon>Ecdysozoa</taxon>
        <taxon>Arthropoda</taxon>
        <taxon>Hexapoda</taxon>
        <taxon>Insecta</taxon>
        <taxon>Pterygota</taxon>
        <taxon>Neoptera</taxon>
        <taxon>Paraneoptera</taxon>
        <taxon>Hemiptera</taxon>
        <taxon>Auchenorrhyncha</taxon>
        <taxon>Fulgoroidea</taxon>
        <taxon>Delphacidae</taxon>
        <taxon>Criomorphinae</taxon>
        <taxon>Laodelphax</taxon>
    </lineage>
</organism>
<evidence type="ECO:0000256" key="5">
    <source>
        <dbReference type="ARBA" id="ARBA00023239"/>
    </source>
</evidence>
<dbReference type="Pfam" id="PF00682">
    <property type="entry name" value="HMGL-like"/>
    <property type="match status" value="1"/>
</dbReference>
<dbReference type="GO" id="GO:0004419">
    <property type="term" value="F:hydroxymethylglutaryl-CoA lyase activity"/>
    <property type="evidence" value="ECO:0007669"/>
    <property type="project" value="UniProtKB-EC"/>
</dbReference>
<dbReference type="AlphaFoldDB" id="A0A482WPK6"/>
<keyword evidence="9" id="KW-1185">Reference proteome</keyword>
<dbReference type="InterPro" id="IPR043594">
    <property type="entry name" value="HMGL"/>
</dbReference>
<dbReference type="Proteomes" id="UP000291343">
    <property type="component" value="Unassembled WGS sequence"/>
</dbReference>
<dbReference type="OrthoDB" id="1905920at2759"/>
<dbReference type="GO" id="GO:0046872">
    <property type="term" value="F:metal ion binding"/>
    <property type="evidence" value="ECO:0007669"/>
    <property type="project" value="UniProtKB-KW"/>
</dbReference>
<comment type="pathway">
    <text evidence="1">Metabolic intermediate metabolism; (S)-3-hydroxy-3-methylglutaryl-CoA degradation; acetoacetate from (S)-3-hydroxy-3-methylglutaryl-CoA: step 1/1.</text>
</comment>
<dbReference type="SMR" id="A0A482WPK6"/>
<dbReference type="Gene3D" id="3.20.20.70">
    <property type="entry name" value="Aldolase class I"/>
    <property type="match status" value="1"/>
</dbReference>
<comment type="caution">
    <text evidence="8">The sequence shown here is derived from an EMBL/GenBank/DDBJ whole genome shotgun (WGS) entry which is preliminary data.</text>
</comment>
<dbReference type="InterPro" id="IPR013785">
    <property type="entry name" value="Aldolase_TIM"/>
</dbReference>
<proteinExistence type="inferred from homology"/>
<comment type="catalytic activity">
    <reaction evidence="6">
        <text>(3S)-3-hydroxy-3-methylglutaryl-CoA = acetoacetate + acetyl-CoA</text>
        <dbReference type="Rhea" id="RHEA:24404"/>
        <dbReference type="ChEBI" id="CHEBI:13705"/>
        <dbReference type="ChEBI" id="CHEBI:43074"/>
        <dbReference type="ChEBI" id="CHEBI:57288"/>
        <dbReference type="EC" id="4.1.3.4"/>
    </reaction>
</comment>
<evidence type="ECO:0000256" key="4">
    <source>
        <dbReference type="ARBA" id="ARBA00022723"/>
    </source>
</evidence>
<protein>
    <recommendedName>
        <fullName evidence="3">hydroxymethylglutaryl-CoA lyase</fullName>
        <ecNumber evidence="3">4.1.3.4</ecNumber>
    </recommendedName>
</protein>